<dbReference type="EMBL" id="KZ150253">
    <property type="protein sequence ID" value="PZC71798.1"/>
    <property type="molecule type" value="Genomic_DNA"/>
</dbReference>
<feature type="region of interest" description="Disordered" evidence="1">
    <location>
        <begin position="164"/>
        <end position="298"/>
    </location>
</feature>
<evidence type="ECO:0000313" key="3">
    <source>
        <dbReference type="Proteomes" id="UP000249218"/>
    </source>
</evidence>
<dbReference type="AlphaFoldDB" id="A0A2W1B986"/>
<organism evidence="2 3">
    <name type="scientific">Helicoverpa armigera</name>
    <name type="common">Cotton bollworm</name>
    <name type="synonym">Heliothis armigera</name>
    <dbReference type="NCBI Taxonomy" id="29058"/>
    <lineage>
        <taxon>Eukaryota</taxon>
        <taxon>Metazoa</taxon>
        <taxon>Ecdysozoa</taxon>
        <taxon>Arthropoda</taxon>
        <taxon>Hexapoda</taxon>
        <taxon>Insecta</taxon>
        <taxon>Pterygota</taxon>
        <taxon>Neoptera</taxon>
        <taxon>Endopterygota</taxon>
        <taxon>Lepidoptera</taxon>
        <taxon>Glossata</taxon>
        <taxon>Ditrysia</taxon>
        <taxon>Noctuoidea</taxon>
        <taxon>Noctuidae</taxon>
        <taxon>Heliothinae</taxon>
        <taxon>Helicoverpa</taxon>
    </lineage>
</organism>
<name>A0A2W1B986_HELAM</name>
<evidence type="ECO:0000313" key="2">
    <source>
        <dbReference type="EMBL" id="PZC71798.1"/>
    </source>
</evidence>
<proteinExistence type="predicted"/>
<sequence length="298" mass="31902">MAARYYVWGAGSWRELDVAAGCVAGWRRRARFVTSPVSGSKLRPRERRGLVPHCHCSAHHSGCVEPPLPAAPGRREAATQCATTERSLNINMPPVPARPAPAPAPAPAPPAPRTAPLPPPAQFPRLGGRARTWHSLRNRYLRYILPALAALRLPPAHESRLRAAAATGVTKANKGKRRNSIFKEAERGASSVRPRPPPSPPTPVAAPAAAASPRKAQAAPAAVTTIKKEVQTESRTLRRSPRYSEVTRQFAARHAPRAASSTDSSSDSSPAPSPTRGGTTPSPRGGRSRRLFNPNRNV</sequence>
<gene>
    <name evidence="2" type="primary">HaOG212424</name>
    <name evidence="2" type="ORF">B5X24_HaOG212424</name>
</gene>
<feature type="compositionally biased region" description="Low complexity" evidence="1">
    <location>
        <begin position="257"/>
        <end position="285"/>
    </location>
</feature>
<keyword evidence="3" id="KW-1185">Reference proteome</keyword>
<feature type="region of interest" description="Disordered" evidence="1">
    <location>
        <begin position="89"/>
        <end position="127"/>
    </location>
</feature>
<protein>
    <submittedName>
        <fullName evidence="2">Uncharacterized protein</fullName>
    </submittedName>
</protein>
<reference evidence="2 3" key="1">
    <citation type="journal article" date="2017" name="BMC Biol.">
        <title>Genomic innovations, transcriptional plasticity and gene loss underlying the evolution and divergence of two highly polyphagous and invasive Helicoverpa pest species.</title>
        <authorList>
            <person name="Pearce S.L."/>
            <person name="Clarke D.F."/>
            <person name="East P.D."/>
            <person name="Elfekih S."/>
            <person name="Gordon K.H."/>
            <person name="Jermiin L.S."/>
            <person name="McGaughran A."/>
            <person name="Oakeshott J.G."/>
            <person name="Papanikolaou A."/>
            <person name="Perera O.P."/>
            <person name="Rane R.V."/>
            <person name="Richards S."/>
            <person name="Tay W.T."/>
            <person name="Walsh T.K."/>
            <person name="Anderson A."/>
            <person name="Anderson C.J."/>
            <person name="Asgari S."/>
            <person name="Board P.G."/>
            <person name="Bretschneider A."/>
            <person name="Campbell P.M."/>
            <person name="Chertemps T."/>
            <person name="Christeller J.T."/>
            <person name="Coppin C.W."/>
            <person name="Downes S.J."/>
            <person name="Duan G."/>
            <person name="Farnsworth C.A."/>
            <person name="Good R.T."/>
            <person name="Han L.B."/>
            <person name="Han Y.C."/>
            <person name="Hatje K."/>
            <person name="Horne I."/>
            <person name="Huang Y.P."/>
            <person name="Hughes D.S."/>
            <person name="Jacquin-Joly E."/>
            <person name="James W."/>
            <person name="Jhangiani S."/>
            <person name="Kollmar M."/>
            <person name="Kuwar S.S."/>
            <person name="Li S."/>
            <person name="Liu N.Y."/>
            <person name="Maibeche M.T."/>
            <person name="Miller J.R."/>
            <person name="Montagne N."/>
            <person name="Perry T."/>
            <person name="Qu J."/>
            <person name="Song S.V."/>
            <person name="Sutton G.G."/>
            <person name="Vogel H."/>
            <person name="Walenz B.P."/>
            <person name="Xu W."/>
            <person name="Zhang H.J."/>
            <person name="Zou Z."/>
            <person name="Batterham P."/>
            <person name="Edwards O.R."/>
            <person name="Feyereisen R."/>
            <person name="Gibbs R.A."/>
            <person name="Heckel D.G."/>
            <person name="McGrath A."/>
            <person name="Robin C."/>
            <person name="Scherer S.E."/>
            <person name="Worley K.C."/>
            <person name="Wu Y.D."/>
        </authorList>
    </citation>
    <scope>NUCLEOTIDE SEQUENCE [LARGE SCALE GENOMIC DNA]</scope>
    <source>
        <strain evidence="2">Harm_GR_Male_#8</strain>
        <tissue evidence="2">Whole organism</tissue>
    </source>
</reference>
<dbReference type="OrthoDB" id="435460at2759"/>
<feature type="compositionally biased region" description="Pro residues" evidence="1">
    <location>
        <begin position="194"/>
        <end position="204"/>
    </location>
</feature>
<feature type="compositionally biased region" description="Pro residues" evidence="1">
    <location>
        <begin position="93"/>
        <end position="122"/>
    </location>
</feature>
<feature type="compositionally biased region" description="Basic and acidic residues" evidence="1">
    <location>
        <begin position="226"/>
        <end position="236"/>
    </location>
</feature>
<accession>A0A2W1B986</accession>
<feature type="compositionally biased region" description="Low complexity" evidence="1">
    <location>
        <begin position="205"/>
        <end position="225"/>
    </location>
</feature>
<dbReference type="Proteomes" id="UP000249218">
    <property type="component" value="Unassembled WGS sequence"/>
</dbReference>
<evidence type="ECO:0000256" key="1">
    <source>
        <dbReference type="SAM" id="MobiDB-lite"/>
    </source>
</evidence>